<dbReference type="HOGENOM" id="CLU_578102_0_0_1"/>
<feature type="region of interest" description="Disordered" evidence="1">
    <location>
        <begin position="370"/>
        <end position="389"/>
    </location>
</feature>
<dbReference type="RefSeq" id="XP_001019009.2">
    <property type="nucleotide sequence ID" value="XM_001019009.2"/>
</dbReference>
<dbReference type="Proteomes" id="UP000009168">
    <property type="component" value="Unassembled WGS sequence"/>
</dbReference>
<evidence type="ECO:0000313" key="2">
    <source>
        <dbReference type="EMBL" id="EAR98764.2"/>
    </source>
</evidence>
<protein>
    <submittedName>
        <fullName evidence="2">Uncharacterized protein</fullName>
    </submittedName>
</protein>
<dbReference type="InParanoid" id="Q23QX4"/>
<feature type="region of interest" description="Disordered" evidence="1">
    <location>
        <begin position="455"/>
        <end position="474"/>
    </location>
</feature>
<feature type="compositionally biased region" description="Polar residues" evidence="1">
    <location>
        <begin position="459"/>
        <end position="468"/>
    </location>
</feature>
<sequence length="474" mass="56297">MDCNSQEKVKYFQIDYKLSKGDNYKVKDGMNLKTEFFEKMNDFYDSLFERILETLPSFKLFNDYNFDLNEISHNTCLLIGKDCNWDVCQIFHKIGFQRLARRVLLPDIRCNQAKVGNQLNRDSEEFKKLQNFVLRIVGQYDQDHVLSTKKYGEFILLHFLSVQELKKVKYEQPETIYNYLQPQKSNKDTKSDQKLNNNIKQSHNFQMISDQQSQQELQSLCASDFNKNKSIDQKSILEKINSAPSGQFKNEKPFNLANENNCNNQMELEQIDDFDDRQTCSDNDIYQIDRGDYYQFTTNQKRNNENYIFQQQEKSNQEKLIRDNFSLKNTSLNQIQIENNNQQINLRSNNNQAQLNKELKSAKDVSISNQSSLIQENQKQNPLNFQQQQSDTLQEDLELNVLEKEFKRCKEEYLDSKKEKKDIEYKAILKKVKFFQNGLKLAKLEQEKFLKQNPDYNVPQKQNQQQSKGYLFIE</sequence>
<proteinExistence type="predicted"/>
<dbReference type="KEGG" id="tet:TTHERM_00249590"/>
<evidence type="ECO:0000313" key="3">
    <source>
        <dbReference type="Proteomes" id="UP000009168"/>
    </source>
</evidence>
<dbReference type="AlphaFoldDB" id="Q23QX4"/>
<evidence type="ECO:0000256" key="1">
    <source>
        <dbReference type="SAM" id="MobiDB-lite"/>
    </source>
</evidence>
<keyword evidence="3" id="KW-1185">Reference proteome</keyword>
<gene>
    <name evidence="2" type="ORF">TTHERM_00249590</name>
</gene>
<reference evidence="3" key="1">
    <citation type="journal article" date="2006" name="PLoS Biol.">
        <title>Macronuclear genome sequence of the ciliate Tetrahymena thermophila, a model eukaryote.</title>
        <authorList>
            <person name="Eisen J.A."/>
            <person name="Coyne R.S."/>
            <person name="Wu M."/>
            <person name="Wu D."/>
            <person name="Thiagarajan M."/>
            <person name="Wortman J.R."/>
            <person name="Badger J.H."/>
            <person name="Ren Q."/>
            <person name="Amedeo P."/>
            <person name="Jones K.M."/>
            <person name="Tallon L.J."/>
            <person name="Delcher A.L."/>
            <person name="Salzberg S.L."/>
            <person name="Silva J.C."/>
            <person name="Haas B.J."/>
            <person name="Majoros W.H."/>
            <person name="Farzad M."/>
            <person name="Carlton J.M."/>
            <person name="Smith R.K. Jr."/>
            <person name="Garg J."/>
            <person name="Pearlman R.E."/>
            <person name="Karrer K.M."/>
            <person name="Sun L."/>
            <person name="Manning G."/>
            <person name="Elde N.C."/>
            <person name="Turkewitz A.P."/>
            <person name="Asai D.J."/>
            <person name="Wilkes D.E."/>
            <person name="Wang Y."/>
            <person name="Cai H."/>
            <person name="Collins K."/>
            <person name="Stewart B.A."/>
            <person name="Lee S.R."/>
            <person name="Wilamowska K."/>
            <person name="Weinberg Z."/>
            <person name="Ruzzo W.L."/>
            <person name="Wloga D."/>
            <person name="Gaertig J."/>
            <person name="Frankel J."/>
            <person name="Tsao C.-C."/>
            <person name="Gorovsky M.A."/>
            <person name="Keeling P.J."/>
            <person name="Waller R.F."/>
            <person name="Patron N.J."/>
            <person name="Cherry J.M."/>
            <person name="Stover N.A."/>
            <person name="Krieger C.J."/>
            <person name="del Toro C."/>
            <person name="Ryder H.F."/>
            <person name="Williamson S.C."/>
            <person name="Barbeau R.A."/>
            <person name="Hamilton E.P."/>
            <person name="Orias E."/>
        </authorList>
    </citation>
    <scope>NUCLEOTIDE SEQUENCE [LARGE SCALE GENOMIC DNA]</scope>
    <source>
        <strain evidence="3">SB210</strain>
    </source>
</reference>
<name>Q23QX4_TETTS</name>
<dbReference type="GeneID" id="7843198"/>
<organism evidence="2 3">
    <name type="scientific">Tetrahymena thermophila (strain SB210)</name>
    <dbReference type="NCBI Taxonomy" id="312017"/>
    <lineage>
        <taxon>Eukaryota</taxon>
        <taxon>Sar</taxon>
        <taxon>Alveolata</taxon>
        <taxon>Ciliophora</taxon>
        <taxon>Intramacronucleata</taxon>
        <taxon>Oligohymenophorea</taxon>
        <taxon>Hymenostomatida</taxon>
        <taxon>Tetrahymenina</taxon>
        <taxon>Tetrahymenidae</taxon>
        <taxon>Tetrahymena</taxon>
    </lineage>
</organism>
<feature type="compositionally biased region" description="Low complexity" evidence="1">
    <location>
        <begin position="377"/>
        <end position="389"/>
    </location>
</feature>
<accession>Q23QX4</accession>
<dbReference type="EMBL" id="GG662647">
    <property type="protein sequence ID" value="EAR98764.2"/>
    <property type="molecule type" value="Genomic_DNA"/>
</dbReference>